<dbReference type="PANTHER" id="PTHR10622">
    <property type="entry name" value="HET DOMAIN-CONTAINING PROTEIN"/>
    <property type="match status" value="1"/>
</dbReference>
<dbReference type="InterPro" id="IPR010730">
    <property type="entry name" value="HET"/>
</dbReference>
<dbReference type="InterPro" id="IPR058525">
    <property type="entry name" value="DUF8212"/>
</dbReference>
<feature type="domain" description="DUF8212" evidence="2">
    <location>
        <begin position="224"/>
        <end position="321"/>
    </location>
</feature>
<dbReference type="EMBL" id="JAGMVJ010000002">
    <property type="protein sequence ID" value="KAH7093501.1"/>
    <property type="molecule type" value="Genomic_DNA"/>
</dbReference>
<dbReference type="Pfam" id="PF26640">
    <property type="entry name" value="DUF8212"/>
    <property type="match status" value="1"/>
</dbReference>
<evidence type="ECO:0000313" key="3">
    <source>
        <dbReference type="EMBL" id="KAH7093501.1"/>
    </source>
</evidence>
<reference evidence="3" key="1">
    <citation type="journal article" date="2021" name="Nat. Commun.">
        <title>Genetic determinants of endophytism in the Arabidopsis root mycobiome.</title>
        <authorList>
            <person name="Mesny F."/>
            <person name="Miyauchi S."/>
            <person name="Thiergart T."/>
            <person name="Pickel B."/>
            <person name="Atanasova L."/>
            <person name="Karlsson M."/>
            <person name="Huettel B."/>
            <person name="Barry K.W."/>
            <person name="Haridas S."/>
            <person name="Chen C."/>
            <person name="Bauer D."/>
            <person name="Andreopoulos W."/>
            <person name="Pangilinan J."/>
            <person name="LaButti K."/>
            <person name="Riley R."/>
            <person name="Lipzen A."/>
            <person name="Clum A."/>
            <person name="Drula E."/>
            <person name="Henrissat B."/>
            <person name="Kohler A."/>
            <person name="Grigoriev I.V."/>
            <person name="Martin F.M."/>
            <person name="Hacquard S."/>
        </authorList>
    </citation>
    <scope>NUCLEOTIDE SEQUENCE</scope>
    <source>
        <strain evidence="3">MPI-SDFR-AT-0120</strain>
    </source>
</reference>
<proteinExistence type="predicted"/>
<dbReference type="OrthoDB" id="674604at2759"/>
<evidence type="ECO:0000259" key="1">
    <source>
        <dbReference type="Pfam" id="PF06985"/>
    </source>
</evidence>
<dbReference type="PANTHER" id="PTHR10622:SF10">
    <property type="entry name" value="HET DOMAIN-CONTAINING PROTEIN"/>
    <property type="match status" value="1"/>
</dbReference>
<dbReference type="Proteomes" id="UP000813461">
    <property type="component" value="Unassembled WGS sequence"/>
</dbReference>
<evidence type="ECO:0000313" key="4">
    <source>
        <dbReference type="Proteomes" id="UP000813461"/>
    </source>
</evidence>
<sequence>MRLINCSTRKLEEYFGDDIPSYAILSHTWGSDEVTFADMTCDQAAAERKKGYQKIDYTCIQALDDALNYAWVDTCCIDKSSSAELSEAINSMFDWYKKASICYAYLSDVVEERAASELSKSRWFTRGWTLQELLAPTHVTFYDVRWQPLGSKSDSAHLISKITAIDERALGVGVKGPYSLYRFSVATRMSWASRRQTTRVEDVAYSLLGIFDIDMPLLYGEGRRAFVRLQEEIIRRTPDDSILAWGLNASIQDDRGQFPGQVVTAMQDNWGFLPILASSPADFEDCRNLTRPSAPPKQFATTNFGLHCGLPLVPVMLLRVNNFAQSPGSVLGWIGLLSCSPHSASESFVGILLRSASSYRDSNETLRRVALDPTSHNGTHKAHSAIAIGPRAAVRADMNTVTILQTARMQLLRRNVSQCRQFILNVSNSLAEAKYKLVSGESQLYNRAGPDSHRHEILWNPSSNIITTEAYPAGPELLTYRFEYVKSDHDYGRYARAHHIKYEKIDGQYMVAADSKTREPVELLTLPDSVFTVSFRTDRSSYLVRQEKPFVDDGKATDFVISDGAPGEKSMADVVDMHGTQYTLILTQTRKVVHHWQVVRAQSQCDPYEINQETIRIATIAR</sequence>
<keyword evidence="4" id="KW-1185">Reference proteome</keyword>
<name>A0A8K0RID2_9PLEO</name>
<accession>A0A8K0RID2</accession>
<feature type="domain" description="Heterokaryon incompatibility" evidence="1">
    <location>
        <begin position="22"/>
        <end position="108"/>
    </location>
</feature>
<dbReference type="Pfam" id="PF06985">
    <property type="entry name" value="HET"/>
    <property type="match status" value="1"/>
</dbReference>
<comment type="caution">
    <text evidence="3">The sequence shown here is derived from an EMBL/GenBank/DDBJ whole genome shotgun (WGS) entry which is preliminary data.</text>
</comment>
<gene>
    <name evidence="3" type="ORF">FB567DRAFT_515447</name>
</gene>
<dbReference type="AlphaFoldDB" id="A0A8K0RID2"/>
<organism evidence="3 4">
    <name type="scientific">Paraphoma chrysanthemicola</name>
    <dbReference type="NCBI Taxonomy" id="798071"/>
    <lineage>
        <taxon>Eukaryota</taxon>
        <taxon>Fungi</taxon>
        <taxon>Dikarya</taxon>
        <taxon>Ascomycota</taxon>
        <taxon>Pezizomycotina</taxon>
        <taxon>Dothideomycetes</taxon>
        <taxon>Pleosporomycetidae</taxon>
        <taxon>Pleosporales</taxon>
        <taxon>Pleosporineae</taxon>
        <taxon>Phaeosphaeriaceae</taxon>
        <taxon>Paraphoma</taxon>
    </lineage>
</organism>
<protein>
    <submittedName>
        <fullName evidence="3">Heterokaryon incompatibility protein-domain-containing protein</fullName>
    </submittedName>
</protein>
<evidence type="ECO:0000259" key="2">
    <source>
        <dbReference type="Pfam" id="PF26640"/>
    </source>
</evidence>